<organism evidence="1 2">
    <name type="scientific">Glomus cerebriforme</name>
    <dbReference type="NCBI Taxonomy" id="658196"/>
    <lineage>
        <taxon>Eukaryota</taxon>
        <taxon>Fungi</taxon>
        <taxon>Fungi incertae sedis</taxon>
        <taxon>Mucoromycota</taxon>
        <taxon>Glomeromycotina</taxon>
        <taxon>Glomeromycetes</taxon>
        <taxon>Glomerales</taxon>
        <taxon>Glomeraceae</taxon>
        <taxon>Glomus</taxon>
    </lineage>
</organism>
<evidence type="ECO:0000313" key="1">
    <source>
        <dbReference type="EMBL" id="RIA94138.1"/>
    </source>
</evidence>
<comment type="caution">
    <text evidence="1">The sequence shown here is derived from an EMBL/GenBank/DDBJ whole genome shotgun (WGS) entry which is preliminary data.</text>
</comment>
<dbReference type="AlphaFoldDB" id="A0A397T7A1"/>
<proteinExistence type="predicted"/>
<gene>
    <name evidence="1" type="ORF">C1645_818520</name>
</gene>
<keyword evidence="2" id="KW-1185">Reference proteome</keyword>
<sequence>MSTYPISNVIILNQNEKVPVFKISFGEKFQTYIGSIQSATNAANAYLQIKKPNTQTRLSGIHIFCLNSQELEREREKKYRSHILKPFNKINEEMSNAIPISILNISNQSSHTPISENPDINNPEIVEKVLKYIGKAGYCKIIDILLYILPDFIN</sequence>
<evidence type="ECO:0000313" key="2">
    <source>
        <dbReference type="Proteomes" id="UP000265703"/>
    </source>
</evidence>
<dbReference type="OrthoDB" id="2434739at2759"/>
<name>A0A397T7A1_9GLOM</name>
<accession>A0A397T7A1</accession>
<dbReference type="Proteomes" id="UP000265703">
    <property type="component" value="Unassembled WGS sequence"/>
</dbReference>
<protein>
    <submittedName>
        <fullName evidence="1">Uncharacterized protein</fullName>
    </submittedName>
</protein>
<dbReference type="EMBL" id="QKYT01000089">
    <property type="protein sequence ID" value="RIA94138.1"/>
    <property type="molecule type" value="Genomic_DNA"/>
</dbReference>
<reference evidence="1 2" key="1">
    <citation type="submission" date="2018-06" db="EMBL/GenBank/DDBJ databases">
        <title>Comparative genomics reveals the genomic features of Rhizophagus irregularis, R. cerebriforme, R. diaphanum and Gigaspora rosea, and their symbiotic lifestyle signature.</title>
        <authorList>
            <person name="Morin E."/>
            <person name="San Clemente H."/>
            <person name="Chen E.C.H."/>
            <person name="De La Providencia I."/>
            <person name="Hainaut M."/>
            <person name="Kuo A."/>
            <person name="Kohler A."/>
            <person name="Murat C."/>
            <person name="Tang N."/>
            <person name="Roy S."/>
            <person name="Loubradou J."/>
            <person name="Henrissat B."/>
            <person name="Grigoriev I.V."/>
            <person name="Corradi N."/>
            <person name="Roux C."/>
            <person name="Martin F.M."/>
        </authorList>
    </citation>
    <scope>NUCLEOTIDE SEQUENCE [LARGE SCALE GENOMIC DNA]</scope>
    <source>
        <strain evidence="1 2">DAOM 227022</strain>
    </source>
</reference>